<evidence type="ECO:0000313" key="3">
    <source>
        <dbReference type="EMBL" id="RAW20513.1"/>
    </source>
</evidence>
<dbReference type="InterPro" id="IPR028282">
    <property type="entry name" value="WASH-7_central"/>
</dbReference>
<organism evidence="3 4">
    <name type="scientific">Phytophthora cactorum</name>
    <dbReference type="NCBI Taxonomy" id="29920"/>
    <lineage>
        <taxon>Eukaryota</taxon>
        <taxon>Sar</taxon>
        <taxon>Stramenopiles</taxon>
        <taxon>Oomycota</taxon>
        <taxon>Peronosporomycetes</taxon>
        <taxon>Peronosporales</taxon>
        <taxon>Peronosporaceae</taxon>
        <taxon>Phytophthora</taxon>
    </lineage>
</organism>
<name>A0A329R7Z2_9STRA</name>
<comment type="caution">
    <text evidence="3">The sequence shown here is derived from an EMBL/GenBank/DDBJ whole genome shotgun (WGS) entry which is preliminary data.</text>
</comment>
<evidence type="ECO:0000259" key="1">
    <source>
        <dbReference type="Pfam" id="PF14744"/>
    </source>
</evidence>
<protein>
    <submittedName>
        <fullName evidence="3">Uncharacterized protein</fullName>
    </submittedName>
</protein>
<dbReference type="VEuPathDB" id="FungiDB:PC110_g23045"/>
<feature type="domain" description="WASH complex subunit 7 C-terminal" evidence="2">
    <location>
        <begin position="238"/>
        <end position="337"/>
    </location>
</feature>
<evidence type="ECO:0000313" key="4">
    <source>
        <dbReference type="Proteomes" id="UP000251314"/>
    </source>
</evidence>
<accession>A0A329R7Z2</accession>
<dbReference type="GO" id="GO:0005768">
    <property type="term" value="C:endosome"/>
    <property type="evidence" value="ECO:0007669"/>
    <property type="project" value="TreeGrafter"/>
</dbReference>
<dbReference type="EMBL" id="MJFZ01002764">
    <property type="protein sequence ID" value="RAW20513.1"/>
    <property type="molecule type" value="Genomic_DNA"/>
</dbReference>
<dbReference type="InterPro" id="IPR028283">
    <property type="entry name" value="WASH-7_C"/>
</dbReference>
<feature type="domain" description="WASH complex subunit 7 central" evidence="1">
    <location>
        <begin position="1"/>
        <end position="199"/>
    </location>
</feature>
<dbReference type="Pfam" id="PF14744">
    <property type="entry name" value="WASH-7_mid"/>
    <property type="match status" value="1"/>
</dbReference>
<reference evidence="3 4" key="1">
    <citation type="submission" date="2018-01" db="EMBL/GenBank/DDBJ databases">
        <title>Draft genome of the strawberry crown rot pathogen Phytophthora cactorum.</title>
        <authorList>
            <person name="Armitage A.D."/>
            <person name="Lysoe E."/>
            <person name="Nellist C.F."/>
            <person name="Harrison R.J."/>
            <person name="Brurberg M.B."/>
        </authorList>
    </citation>
    <scope>NUCLEOTIDE SEQUENCE [LARGE SCALE GENOMIC DNA]</scope>
    <source>
        <strain evidence="3 4">10300</strain>
    </source>
</reference>
<keyword evidence="4" id="KW-1185">Reference proteome</keyword>
<dbReference type="OrthoDB" id="10261210at2759"/>
<proteinExistence type="predicted"/>
<dbReference type="GO" id="GO:0071203">
    <property type="term" value="C:WASH complex"/>
    <property type="evidence" value="ECO:0007669"/>
    <property type="project" value="InterPro"/>
</dbReference>
<dbReference type="Proteomes" id="UP000251314">
    <property type="component" value="Unassembled WGS sequence"/>
</dbReference>
<dbReference type="InterPro" id="IPR027307">
    <property type="entry name" value="WASH7"/>
</dbReference>
<dbReference type="PANTHER" id="PTHR31409">
    <property type="entry name" value="WASH COMPLEX SUBUNIT 4"/>
    <property type="match status" value="1"/>
</dbReference>
<dbReference type="AlphaFoldDB" id="A0A329R7Z2"/>
<sequence>MRNLANDKYGLSLADNHLPMGSLDQGLDILQIMRNIQIFVARYNYNLNQQFFVERRSDKGSRHLNSINIHSIASSIRTHGMGIMNTTVNFTYQFLTKKFDIFSQFLFDEYIKSYLQREKRWYKKHRDDKEVDNKYPFDRAFQFNKDIRKLGVSDSGKTFLDQFRMLITEIGNALGYVRMVRSAGMNYCSNAIKFVPHLNHTHFKFEAYAGDGVAEEKNEETGKVLQDEIVGAKLSRETVVAARNLDSVISTLAKNFSENNDYFKVLVKVFQDVTASDEQKHLVNFYTILPALTINYVETTVQAKDLMYKNTRRRESYFSDDGFAIGVAYILAILDQGEVGLRLCS</sequence>
<dbReference type="STRING" id="29920.A0A329R7Z2"/>
<dbReference type="Pfam" id="PF14746">
    <property type="entry name" value="WASH-7_C"/>
    <property type="match status" value="1"/>
</dbReference>
<gene>
    <name evidence="3" type="ORF">PC110_g23045</name>
</gene>
<dbReference type="GO" id="GO:0007032">
    <property type="term" value="P:endosome organization"/>
    <property type="evidence" value="ECO:0007669"/>
    <property type="project" value="TreeGrafter"/>
</dbReference>
<dbReference type="PANTHER" id="PTHR31409:SF0">
    <property type="entry name" value="WASH COMPLEX SUBUNIT 4"/>
    <property type="match status" value="1"/>
</dbReference>
<evidence type="ECO:0000259" key="2">
    <source>
        <dbReference type="Pfam" id="PF14746"/>
    </source>
</evidence>
<dbReference type="GO" id="GO:0016197">
    <property type="term" value="P:endosomal transport"/>
    <property type="evidence" value="ECO:0007669"/>
    <property type="project" value="TreeGrafter"/>
</dbReference>